<sequence>MNNVQVEEKNMGVVQCLSISSMEFVKNAYRGTR</sequence>
<organism evidence="1">
    <name type="scientific">Anguilla anguilla</name>
    <name type="common">European freshwater eel</name>
    <name type="synonym">Muraena anguilla</name>
    <dbReference type="NCBI Taxonomy" id="7936"/>
    <lineage>
        <taxon>Eukaryota</taxon>
        <taxon>Metazoa</taxon>
        <taxon>Chordata</taxon>
        <taxon>Craniata</taxon>
        <taxon>Vertebrata</taxon>
        <taxon>Euteleostomi</taxon>
        <taxon>Actinopterygii</taxon>
        <taxon>Neopterygii</taxon>
        <taxon>Teleostei</taxon>
        <taxon>Anguilliformes</taxon>
        <taxon>Anguillidae</taxon>
        <taxon>Anguilla</taxon>
    </lineage>
</organism>
<accession>A0A0E9SIP5</accession>
<protein>
    <submittedName>
        <fullName evidence="1">Uncharacterized protein</fullName>
    </submittedName>
</protein>
<proteinExistence type="predicted"/>
<reference evidence="1" key="1">
    <citation type="submission" date="2014-11" db="EMBL/GenBank/DDBJ databases">
        <authorList>
            <person name="Amaro Gonzalez C."/>
        </authorList>
    </citation>
    <scope>NUCLEOTIDE SEQUENCE</scope>
</reference>
<dbReference type="EMBL" id="GBXM01067460">
    <property type="protein sequence ID" value="JAH41117.1"/>
    <property type="molecule type" value="Transcribed_RNA"/>
</dbReference>
<reference evidence="1" key="2">
    <citation type="journal article" date="2015" name="Fish Shellfish Immunol.">
        <title>Early steps in the European eel (Anguilla anguilla)-Vibrio vulnificus interaction in the gills: Role of the RtxA13 toxin.</title>
        <authorList>
            <person name="Callol A."/>
            <person name="Pajuelo D."/>
            <person name="Ebbesson L."/>
            <person name="Teles M."/>
            <person name="MacKenzie S."/>
            <person name="Amaro C."/>
        </authorList>
    </citation>
    <scope>NUCLEOTIDE SEQUENCE</scope>
</reference>
<dbReference type="AlphaFoldDB" id="A0A0E9SIP5"/>
<name>A0A0E9SIP5_ANGAN</name>
<evidence type="ECO:0000313" key="1">
    <source>
        <dbReference type="EMBL" id="JAH41117.1"/>
    </source>
</evidence>